<proteinExistence type="predicted"/>
<organism evidence="2 3">
    <name type="scientific">Limimaricola cinnabarinus LL-001</name>
    <dbReference type="NCBI Taxonomy" id="1337093"/>
    <lineage>
        <taxon>Bacteria</taxon>
        <taxon>Pseudomonadati</taxon>
        <taxon>Pseudomonadota</taxon>
        <taxon>Alphaproteobacteria</taxon>
        <taxon>Rhodobacterales</taxon>
        <taxon>Paracoccaceae</taxon>
        <taxon>Limimaricola</taxon>
    </lineage>
</organism>
<dbReference type="EMBL" id="BATB01000042">
    <property type="protein sequence ID" value="GAD56626.1"/>
    <property type="molecule type" value="Genomic_DNA"/>
</dbReference>
<evidence type="ECO:0008006" key="4">
    <source>
        <dbReference type="Google" id="ProtNLM"/>
    </source>
</evidence>
<dbReference type="Proteomes" id="UP000016566">
    <property type="component" value="Unassembled WGS sequence"/>
</dbReference>
<evidence type="ECO:0000313" key="2">
    <source>
        <dbReference type="EMBL" id="GAD56626.1"/>
    </source>
</evidence>
<gene>
    <name evidence="2" type="ORF">MBELCI_2678</name>
</gene>
<sequence>MIRILASVFALAALPVLADDHDGGGFGMAGLLSGSNKQDLPPITLSTGMPLAQAPLTLKSGTYYEIEIEADGSQELALVGPEFFRAIWIDEIVIEGLEIRPLGLDSVEFDEAGVMEIGFVAIKPGRYEIRVPGTTGETQRLDVVIE</sequence>
<keyword evidence="1" id="KW-0732">Signal</keyword>
<name>U2YMZ9_9RHOB</name>
<dbReference type="RefSeq" id="WP_021694727.1">
    <property type="nucleotide sequence ID" value="NZ_BATB01000042.1"/>
</dbReference>
<reference evidence="2" key="1">
    <citation type="journal article" date="2013" name="Genome Announc.">
        <title>Draft Genome Sequence of Loktanella cinnabarina LL-001T, Isolated from Deep-Sea Floor Sediment.</title>
        <authorList>
            <person name="Nishi S."/>
            <person name="Tsubouchi T."/>
            <person name="Takaki Y."/>
            <person name="Koyanagi R."/>
            <person name="Satoh N."/>
            <person name="Maruyama T."/>
            <person name="Hatada Y."/>
        </authorList>
    </citation>
    <scope>NUCLEOTIDE SEQUENCE [LARGE SCALE GENOMIC DNA]</scope>
    <source>
        <strain evidence="2">LL-001</strain>
    </source>
</reference>
<feature type="chain" id="PRO_5004637632" description="MSP domain-containing protein" evidence="1">
    <location>
        <begin position="19"/>
        <end position="146"/>
    </location>
</feature>
<keyword evidence="3" id="KW-1185">Reference proteome</keyword>
<protein>
    <recommendedName>
        <fullName evidence="4">MSP domain-containing protein</fullName>
    </recommendedName>
</protein>
<dbReference type="STRING" id="1337093.MBELCI_2678"/>
<dbReference type="eggNOG" id="ENOG502ZXNN">
    <property type="taxonomic scope" value="Bacteria"/>
</dbReference>
<accession>U2YMZ9</accession>
<evidence type="ECO:0000313" key="3">
    <source>
        <dbReference type="Proteomes" id="UP000016566"/>
    </source>
</evidence>
<dbReference type="OrthoDB" id="5343781at2"/>
<comment type="caution">
    <text evidence="2">The sequence shown here is derived from an EMBL/GenBank/DDBJ whole genome shotgun (WGS) entry which is preliminary data.</text>
</comment>
<evidence type="ECO:0000256" key="1">
    <source>
        <dbReference type="SAM" id="SignalP"/>
    </source>
</evidence>
<feature type="signal peptide" evidence="1">
    <location>
        <begin position="1"/>
        <end position="18"/>
    </location>
</feature>
<dbReference type="AlphaFoldDB" id="U2YMZ9"/>